<dbReference type="EMBL" id="LSDD01000063">
    <property type="protein sequence ID" value="KXB67658.1"/>
    <property type="molecule type" value="Genomic_DNA"/>
</dbReference>
<keyword evidence="2" id="KW-1185">Reference proteome</keyword>
<evidence type="ECO:0000313" key="2">
    <source>
        <dbReference type="Proteomes" id="UP000070483"/>
    </source>
</evidence>
<gene>
    <name evidence="1" type="ORF">HMPREF3180_00926</name>
</gene>
<dbReference type="Proteomes" id="UP000070483">
    <property type="component" value="Unassembled WGS sequence"/>
</dbReference>
<organism evidence="1 2">
    <name type="scientific">Leptotrichia wadei</name>
    <dbReference type="NCBI Taxonomy" id="157687"/>
    <lineage>
        <taxon>Bacteria</taxon>
        <taxon>Fusobacteriati</taxon>
        <taxon>Fusobacteriota</taxon>
        <taxon>Fusobacteriia</taxon>
        <taxon>Fusobacteriales</taxon>
        <taxon>Leptotrichiaceae</taxon>
        <taxon>Leptotrichia</taxon>
    </lineage>
</organism>
<reference evidence="2" key="1">
    <citation type="submission" date="2016-01" db="EMBL/GenBank/DDBJ databases">
        <authorList>
            <person name="Mitreva M."/>
            <person name="Pepin K.H."/>
            <person name="Mihindukulasuriya K.A."/>
            <person name="Fulton R."/>
            <person name="Fronick C."/>
            <person name="O'Laughlin M."/>
            <person name="Miner T."/>
            <person name="Herter B."/>
            <person name="Rosa B.A."/>
            <person name="Cordes M."/>
            <person name="Tomlinson C."/>
            <person name="Wollam A."/>
            <person name="Palsikar V.B."/>
            <person name="Mardis E.R."/>
            <person name="Wilson R.K."/>
        </authorList>
    </citation>
    <scope>NUCLEOTIDE SEQUENCE [LARGE SCALE GENOMIC DNA]</scope>
    <source>
        <strain evidence="2">KA00185</strain>
    </source>
</reference>
<name>A0A134AIV5_9FUSO</name>
<dbReference type="AlphaFoldDB" id="A0A134AIV5"/>
<evidence type="ECO:0000313" key="1">
    <source>
        <dbReference type="EMBL" id="KXB67658.1"/>
    </source>
</evidence>
<protein>
    <submittedName>
        <fullName evidence="1">Uncharacterized protein</fullName>
    </submittedName>
</protein>
<sequence length="44" mass="4954">MFNLHMCKWNQLGSWTEEGESPVEHKAYVETGSTRVASGTRNLA</sequence>
<accession>A0A134AIV5</accession>
<comment type="caution">
    <text evidence="1">The sequence shown here is derived from an EMBL/GenBank/DDBJ whole genome shotgun (WGS) entry which is preliminary data.</text>
</comment>
<proteinExistence type="predicted"/>